<keyword evidence="2 5" id="KW-0489">Methyltransferase</keyword>
<dbReference type="PANTHER" id="PTHR12843">
    <property type="entry name" value="PROTEIN-LYSINE N-METHYLTRANSFERASE METTL10"/>
    <property type="match status" value="1"/>
</dbReference>
<dbReference type="GO" id="GO:0006417">
    <property type="term" value="P:regulation of translation"/>
    <property type="evidence" value="ECO:0007669"/>
    <property type="project" value="EnsemblFungi"/>
</dbReference>
<dbReference type="InterPro" id="IPR025714">
    <property type="entry name" value="Methyltranfer_dom"/>
</dbReference>
<dbReference type="GO" id="GO:0032259">
    <property type="term" value="P:methylation"/>
    <property type="evidence" value="ECO:0007669"/>
    <property type="project" value="UniProtKB-KW"/>
</dbReference>
<dbReference type="Pfam" id="PF13847">
    <property type="entry name" value="Methyltransf_31"/>
    <property type="match status" value="1"/>
</dbReference>
<comment type="subcellular location">
    <subcellularLocation>
        <location evidence="5">Cytoplasm</location>
    </subcellularLocation>
</comment>
<dbReference type="EMBL" id="KN832871">
    <property type="protein sequence ID" value="KIN06045.1"/>
    <property type="molecule type" value="Genomic_DNA"/>
</dbReference>
<dbReference type="EC" id="2.1.1.-" evidence="5"/>
<evidence type="ECO:0000256" key="3">
    <source>
        <dbReference type="ARBA" id="ARBA00022679"/>
    </source>
</evidence>
<reference evidence="8" key="2">
    <citation type="submission" date="2015-01" db="EMBL/GenBank/DDBJ databases">
        <title>Evolutionary Origins and Diversification of the Mycorrhizal Mutualists.</title>
        <authorList>
            <consortium name="DOE Joint Genome Institute"/>
            <consortium name="Mycorrhizal Genomics Consortium"/>
            <person name="Kohler A."/>
            <person name="Kuo A."/>
            <person name="Nagy L.G."/>
            <person name="Floudas D."/>
            <person name="Copeland A."/>
            <person name="Barry K.W."/>
            <person name="Cichocki N."/>
            <person name="Veneault-Fourrey C."/>
            <person name="LaButti K."/>
            <person name="Lindquist E.A."/>
            <person name="Lipzen A."/>
            <person name="Lundell T."/>
            <person name="Morin E."/>
            <person name="Murat C."/>
            <person name="Riley R."/>
            <person name="Ohm R."/>
            <person name="Sun H."/>
            <person name="Tunlid A."/>
            <person name="Henrissat B."/>
            <person name="Grigoriev I.V."/>
            <person name="Hibbett D.S."/>
            <person name="Martin F."/>
        </authorList>
    </citation>
    <scope>NUCLEOTIDE SEQUENCE [LARGE SCALE GENOMIC DNA]</scope>
    <source>
        <strain evidence="8">Zn</strain>
    </source>
</reference>
<dbReference type="OrthoDB" id="10069295at2759"/>
<dbReference type="STRING" id="913774.A0A0C3HSP9"/>
<keyword evidence="1 5" id="KW-0963">Cytoplasm</keyword>
<reference evidence="7 8" key="1">
    <citation type="submission" date="2014-04" db="EMBL/GenBank/DDBJ databases">
        <authorList>
            <consortium name="DOE Joint Genome Institute"/>
            <person name="Kuo A."/>
            <person name="Martino E."/>
            <person name="Perotto S."/>
            <person name="Kohler A."/>
            <person name="Nagy L.G."/>
            <person name="Floudas D."/>
            <person name="Copeland A."/>
            <person name="Barry K.W."/>
            <person name="Cichocki N."/>
            <person name="Veneault-Fourrey C."/>
            <person name="LaButti K."/>
            <person name="Lindquist E.A."/>
            <person name="Lipzen A."/>
            <person name="Lundell T."/>
            <person name="Morin E."/>
            <person name="Murat C."/>
            <person name="Sun H."/>
            <person name="Tunlid A."/>
            <person name="Henrissat B."/>
            <person name="Grigoriev I.V."/>
            <person name="Hibbett D.S."/>
            <person name="Martin F."/>
            <person name="Nordberg H.P."/>
            <person name="Cantor M.N."/>
            <person name="Hua S.X."/>
        </authorList>
    </citation>
    <scope>NUCLEOTIDE SEQUENCE [LARGE SCALE GENOMIC DNA]</scope>
    <source>
        <strain evidence="7 8">Zn</strain>
    </source>
</reference>
<organism evidence="7 8">
    <name type="scientific">Oidiodendron maius (strain Zn)</name>
    <dbReference type="NCBI Taxonomy" id="913774"/>
    <lineage>
        <taxon>Eukaryota</taxon>
        <taxon>Fungi</taxon>
        <taxon>Dikarya</taxon>
        <taxon>Ascomycota</taxon>
        <taxon>Pezizomycotina</taxon>
        <taxon>Leotiomycetes</taxon>
        <taxon>Leotiomycetes incertae sedis</taxon>
        <taxon>Myxotrichaceae</taxon>
        <taxon>Oidiodendron</taxon>
    </lineage>
</organism>
<dbReference type="InterPro" id="IPR029063">
    <property type="entry name" value="SAM-dependent_MTases_sf"/>
</dbReference>
<evidence type="ECO:0000256" key="5">
    <source>
        <dbReference type="HAMAP-Rule" id="MF_03188"/>
    </source>
</evidence>
<dbReference type="GO" id="GO:0016279">
    <property type="term" value="F:protein-lysine N-methyltransferase activity"/>
    <property type="evidence" value="ECO:0007669"/>
    <property type="project" value="UniProtKB-UniRule"/>
</dbReference>
<evidence type="ECO:0000256" key="1">
    <source>
        <dbReference type="ARBA" id="ARBA00022490"/>
    </source>
</evidence>
<dbReference type="GO" id="GO:0016192">
    <property type="term" value="P:vesicle-mediated transport"/>
    <property type="evidence" value="ECO:0007669"/>
    <property type="project" value="UniProtKB-UniRule"/>
</dbReference>
<comment type="function">
    <text evidence="5">S-adenosyl-L-methionine-dependent protein-lysine N-methyltransferase that mono- and dimethylates elongation factor 1-alpha at 'Lys-316'. May play a role in intracellular transport.</text>
</comment>
<evidence type="ECO:0000313" key="7">
    <source>
        <dbReference type="EMBL" id="KIN06045.1"/>
    </source>
</evidence>
<gene>
    <name evidence="5" type="primary">EFM4</name>
    <name evidence="7" type="ORF">OIDMADRAFT_154793</name>
</gene>
<dbReference type="AlphaFoldDB" id="A0A0C3HSP9"/>
<comment type="similarity">
    <text evidence="5">Belongs to the class I-like SAM-binding methyltransferase superfamily. EFM4 family.</text>
</comment>
<proteinExistence type="inferred from homology"/>
<keyword evidence="5" id="KW-0813">Transport</keyword>
<dbReference type="InParanoid" id="A0A0C3HSP9"/>
<keyword evidence="4 5" id="KW-0949">S-adenosyl-L-methionine</keyword>
<dbReference type="HOGENOM" id="CLU_044783_1_0_1"/>
<evidence type="ECO:0000256" key="2">
    <source>
        <dbReference type="ARBA" id="ARBA00022603"/>
    </source>
</evidence>
<dbReference type="Proteomes" id="UP000054321">
    <property type="component" value="Unassembled WGS sequence"/>
</dbReference>
<name>A0A0C3HSP9_OIDMZ</name>
<evidence type="ECO:0000313" key="8">
    <source>
        <dbReference type="Proteomes" id="UP000054321"/>
    </source>
</evidence>
<feature type="domain" description="Methyltransferase" evidence="6">
    <location>
        <begin position="77"/>
        <end position="230"/>
    </location>
</feature>
<dbReference type="HAMAP" id="MF_03188">
    <property type="entry name" value="Methyltr_EFM4"/>
    <property type="match status" value="1"/>
</dbReference>
<accession>A0A0C3HSP9</accession>
<dbReference type="FunCoup" id="A0A0C3HSP9">
    <property type="interactions" value="744"/>
</dbReference>
<protein>
    <recommendedName>
        <fullName evidence="5">Protein-lysine N-methyltransferase EFM4</fullName>
        <ecNumber evidence="5">2.1.1.-</ecNumber>
    </recommendedName>
    <alternativeName>
        <fullName evidence="5">Elongation factor methyltransferase 4</fullName>
    </alternativeName>
</protein>
<evidence type="ECO:0000259" key="6">
    <source>
        <dbReference type="Pfam" id="PF13847"/>
    </source>
</evidence>
<dbReference type="Gene3D" id="3.40.50.150">
    <property type="entry name" value="Vaccinia Virus protein VP39"/>
    <property type="match status" value="1"/>
</dbReference>
<dbReference type="SUPFAM" id="SSF53335">
    <property type="entry name" value="S-adenosyl-L-methionine-dependent methyltransferases"/>
    <property type="match status" value="1"/>
</dbReference>
<keyword evidence="8" id="KW-1185">Reference proteome</keyword>
<dbReference type="GO" id="GO:0005737">
    <property type="term" value="C:cytoplasm"/>
    <property type="evidence" value="ECO:0007669"/>
    <property type="project" value="UniProtKB-SubCell"/>
</dbReference>
<sequence length="270" mass="29804">MAQNDPSKPNHLEPSPLGTKEYWDNIYSTEITNHAADPSDEGTIWFDDSAAEDKIISFLDTQILDSKILGAGIGRHNCSFLDLGTGNGHFLFRLRGGEGDDACEEEDGGESAIWKGRMLGVDYSEKSVELARGIAQDKGFGPGSGTAEVEFRWWDLMVQDPSGVVLEGSGDKGWDIVVDKGTFDAISLSEEMDQTGRRVCEGYKERVIPLIRVGGILLVTSCNWTEDELRAWFDGGELEYVDTIKYKSFSFGGKKGQTISSICLRKHQYP</sequence>
<dbReference type="InterPro" id="IPR026635">
    <property type="entry name" value="Efm4/METTL10"/>
</dbReference>
<dbReference type="PANTHER" id="PTHR12843:SF5">
    <property type="entry name" value="EEF1A LYSINE METHYLTRANSFERASE 2"/>
    <property type="match status" value="1"/>
</dbReference>
<evidence type="ECO:0000256" key="4">
    <source>
        <dbReference type="ARBA" id="ARBA00022691"/>
    </source>
</evidence>
<keyword evidence="3 5" id="KW-0808">Transferase</keyword>